<dbReference type="RefSeq" id="WP_077343424.1">
    <property type="nucleotide sequence ID" value="NZ_CP019605.1"/>
</dbReference>
<protein>
    <submittedName>
        <fullName evidence="1">Uncharacterized protein</fullName>
    </submittedName>
</protein>
<evidence type="ECO:0000313" key="1">
    <source>
        <dbReference type="EMBL" id="AQP45381.1"/>
    </source>
</evidence>
<name>A0A1Q2CGY8_9ACTN</name>
<dbReference type="KEGG" id="tfl:RPIT_11705"/>
<keyword evidence="2" id="KW-1185">Reference proteome</keyword>
<dbReference type="Proteomes" id="UP000188324">
    <property type="component" value="Chromosome"/>
</dbReference>
<evidence type="ECO:0000313" key="2">
    <source>
        <dbReference type="Proteomes" id="UP000188324"/>
    </source>
</evidence>
<proteinExistence type="predicted"/>
<accession>A0A1Q2CGY8</accession>
<organism evidence="1 2">
    <name type="scientific">Tessaracoccus flavus</name>
    <dbReference type="NCBI Taxonomy" id="1610493"/>
    <lineage>
        <taxon>Bacteria</taxon>
        <taxon>Bacillati</taxon>
        <taxon>Actinomycetota</taxon>
        <taxon>Actinomycetes</taxon>
        <taxon>Propionibacteriales</taxon>
        <taxon>Propionibacteriaceae</taxon>
        <taxon>Tessaracoccus</taxon>
    </lineage>
</organism>
<dbReference type="EMBL" id="CP019605">
    <property type="protein sequence ID" value="AQP45381.1"/>
    <property type="molecule type" value="Genomic_DNA"/>
</dbReference>
<dbReference type="OrthoDB" id="3733340at2"/>
<dbReference type="AlphaFoldDB" id="A0A1Q2CGY8"/>
<dbReference type="STRING" id="1610493.RPIT_11705"/>
<sequence length="181" mass="20122">MAKRPKRHQLKEAGAVQAPVDDAVFGVDEDDEIDLAFDAEDPLLEEFIRDMSLQTCDYCASPVQWIEPEELIETYPAEVDDVLFDLDLDVGDILMSWVCTECPNFSIIGEDFESQYLDIQGDVPCLECEATTQAIDPAQASHLDREGYLKAKREFGAQAVLDGYAQRCPGCGNVDYYPAGV</sequence>
<gene>
    <name evidence="1" type="ORF">RPIT_11705</name>
</gene>
<reference evidence="1 2" key="1">
    <citation type="journal article" date="2016" name="Int. J. Syst. Evol. Microbiol.">
        <title>Tessaracoccus flavus sp. nov., isolated from the drainage system of a lindane-producing factory.</title>
        <authorList>
            <person name="Kumari R."/>
            <person name="Singh P."/>
            <person name="Schumann P."/>
            <person name="Lal R."/>
        </authorList>
    </citation>
    <scope>NUCLEOTIDE SEQUENCE [LARGE SCALE GENOMIC DNA]</scope>
    <source>
        <strain evidence="1 2">RP1T</strain>
    </source>
</reference>